<organism evidence="15 16">
    <name type="scientific">SAR86 cluster bacterium SAR86B</name>
    <dbReference type="NCBI Taxonomy" id="1123867"/>
    <lineage>
        <taxon>Bacteria</taxon>
        <taxon>Pseudomonadati</taxon>
        <taxon>Pseudomonadota</taxon>
        <taxon>Gammaproteobacteria</taxon>
        <taxon>SAR86 cluster</taxon>
    </lineage>
</organism>
<evidence type="ECO:0000256" key="11">
    <source>
        <dbReference type="ARBA" id="ARBA00023136"/>
    </source>
</evidence>
<reference evidence="15 16" key="1">
    <citation type="journal article" date="2012" name="ISME J.">
        <title>Genomic insights to SAR86, an abundant and uncultivated marine bacterial lineage.</title>
        <authorList>
            <person name="Dupont C.L."/>
            <person name="Rusch D.B."/>
            <person name="Yooseph S."/>
            <person name="Lombardo M.J."/>
            <person name="Richter R.A."/>
            <person name="Valas R."/>
            <person name="Novotny M."/>
            <person name="Yee-Greenbaum J."/>
            <person name="Selengut J.D."/>
            <person name="Haft D.H."/>
            <person name="Halpern A.L."/>
            <person name="Lasken R.S."/>
            <person name="Nealson K."/>
            <person name="Friedman R."/>
            <person name="Venter J.C."/>
        </authorList>
    </citation>
    <scope>NUCLEOTIDE SEQUENCE [LARGE SCALE GENOMIC DNA]</scope>
</reference>
<evidence type="ECO:0000259" key="14">
    <source>
        <dbReference type="Pfam" id="PF01292"/>
    </source>
</evidence>
<evidence type="ECO:0000256" key="6">
    <source>
        <dbReference type="ARBA" id="ARBA00022692"/>
    </source>
</evidence>
<feature type="transmembrane region" description="Helical" evidence="13">
    <location>
        <begin position="157"/>
        <end position="179"/>
    </location>
</feature>
<feature type="transmembrane region" description="Helical" evidence="13">
    <location>
        <begin position="243"/>
        <end position="267"/>
    </location>
</feature>
<keyword evidence="10" id="KW-0408">Iron</keyword>
<keyword evidence="8" id="KW-0249">Electron transport</keyword>
<gene>
    <name evidence="15" type="ORF">NT02SARS_0598</name>
</gene>
<comment type="subcellular location">
    <subcellularLocation>
        <location evidence="2">Cell membrane</location>
        <topology evidence="2">Multi-pass membrane protein</topology>
    </subcellularLocation>
</comment>
<keyword evidence="9 13" id="KW-1133">Transmembrane helix</keyword>
<dbReference type="GO" id="GO:0009055">
    <property type="term" value="F:electron transfer activity"/>
    <property type="evidence" value="ECO:0007669"/>
    <property type="project" value="InterPro"/>
</dbReference>
<accession>J4KT45</accession>
<dbReference type="EMBL" id="JH611164">
    <property type="protein sequence ID" value="EJP73814.1"/>
    <property type="molecule type" value="Genomic_DNA"/>
</dbReference>
<dbReference type="InterPro" id="IPR052168">
    <property type="entry name" value="Cytochrome_b561_oxidase"/>
</dbReference>
<comment type="similarity">
    <text evidence="12">Belongs to the cytochrome b561 family.</text>
</comment>
<feature type="domain" description="Cytochrome b561 bacterial/Ni-hydrogenase" evidence="14">
    <location>
        <begin position="116"/>
        <end position="285"/>
    </location>
</feature>
<evidence type="ECO:0000256" key="13">
    <source>
        <dbReference type="SAM" id="Phobius"/>
    </source>
</evidence>
<evidence type="ECO:0000256" key="10">
    <source>
        <dbReference type="ARBA" id="ARBA00023004"/>
    </source>
</evidence>
<dbReference type="GO" id="GO:0022904">
    <property type="term" value="P:respiratory electron transport chain"/>
    <property type="evidence" value="ECO:0007669"/>
    <property type="project" value="InterPro"/>
</dbReference>
<dbReference type="AlphaFoldDB" id="J4KT45"/>
<feature type="transmembrane region" description="Helical" evidence="13">
    <location>
        <begin position="76"/>
        <end position="96"/>
    </location>
</feature>
<evidence type="ECO:0000256" key="2">
    <source>
        <dbReference type="ARBA" id="ARBA00004651"/>
    </source>
</evidence>
<evidence type="ECO:0000256" key="7">
    <source>
        <dbReference type="ARBA" id="ARBA00022723"/>
    </source>
</evidence>
<keyword evidence="7" id="KW-0479">Metal-binding</keyword>
<dbReference type="Gene3D" id="1.20.950.20">
    <property type="entry name" value="Transmembrane di-heme cytochromes, Chain C"/>
    <property type="match status" value="1"/>
</dbReference>
<sequence length="287" mass="32606">MYQYPGGLVAFAIVLLSILTAWAMNYTNPKIRVFGTILAAIGCFAVAVWFLSFVATSGILENPKPNQTPMDSAKPITLWIQALVSLASGVFLLFIARNQSKESYTLNLSVKNEDARYGKVSRFLHWTIAILFISLIPMGIFASIIPEGTPFRLSYYVIHKSIGVTVFILVIVRIVWNFVSKRPSLDESLINRDRKLAHIAHSTLYFLMLAVPVTGFFMTSYHGYGTYFFFWEFPPPVSESDVYILWGLFHKYLLPYLLYIVLGAHIIGTIKHHFYDKHTSAIKRMNS</sequence>
<evidence type="ECO:0000256" key="3">
    <source>
        <dbReference type="ARBA" id="ARBA00022448"/>
    </source>
</evidence>
<comment type="cofactor">
    <cofactor evidence="1">
        <name>heme b</name>
        <dbReference type="ChEBI" id="CHEBI:60344"/>
    </cofactor>
</comment>
<feature type="transmembrane region" description="Helical" evidence="13">
    <location>
        <begin position="6"/>
        <end position="26"/>
    </location>
</feature>
<evidence type="ECO:0000313" key="16">
    <source>
        <dbReference type="Proteomes" id="UP000010116"/>
    </source>
</evidence>
<evidence type="ECO:0000256" key="12">
    <source>
        <dbReference type="ARBA" id="ARBA00037975"/>
    </source>
</evidence>
<name>J4KT45_9GAMM</name>
<evidence type="ECO:0000256" key="9">
    <source>
        <dbReference type="ARBA" id="ARBA00022989"/>
    </source>
</evidence>
<dbReference type="SUPFAM" id="SSF81342">
    <property type="entry name" value="Transmembrane di-heme cytochromes"/>
    <property type="match status" value="1"/>
</dbReference>
<dbReference type="GO" id="GO:0020037">
    <property type="term" value="F:heme binding"/>
    <property type="evidence" value="ECO:0007669"/>
    <property type="project" value="TreeGrafter"/>
</dbReference>
<dbReference type="PANTHER" id="PTHR30529:SF1">
    <property type="entry name" value="CYTOCHROME B561 HOMOLOG 2"/>
    <property type="match status" value="1"/>
</dbReference>
<proteinExistence type="inferred from homology"/>
<evidence type="ECO:0000256" key="4">
    <source>
        <dbReference type="ARBA" id="ARBA00022475"/>
    </source>
</evidence>
<dbReference type="GO" id="GO:0005886">
    <property type="term" value="C:plasma membrane"/>
    <property type="evidence" value="ECO:0007669"/>
    <property type="project" value="UniProtKB-SubCell"/>
</dbReference>
<evidence type="ECO:0000313" key="15">
    <source>
        <dbReference type="EMBL" id="EJP73814.1"/>
    </source>
</evidence>
<keyword evidence="11 13" id="KW-0472">Membrane</keyword>
<dbReference type="InterPro" id="IPR016174">
    <property type="entry name" value="Di-haem_cyt_TM"/>
</dbReference>
<dbReference type="GO" id="GO:0046872">
    <property type="term" value="F:metal ion binding"/>
    <property type="evidence" value="ECO:0007669"/>
    <property type="project" value="UniProtKB-KW"/>
</dbReference>
<evidence type="ECO:0000256" key="8">
    <source>
        <dbReference type="ARBA" id="ARBA00022982"/>
    </source>
</evidence>
<dbReference type="Proteomes" id="UP000010116">
    <property type="component" value="Unassembled WGS sequence"/>
</dbReference>
<keyword evidence="4" id="KW-1003">Cell membrane</keyword>
<feature type="transmembrane region" description="Helical" evidence="13">
    <location>
        <begin position="33"/>
        <end position="56"/>
    </location>
</feature>
<dbReference type="InterPro" id="IPR011577">
    <property type="entry name" value="Cyt_b561_bac/Ni-Hgenase"/>
</dbReference>
<dbReference type="PANTHER" id="PTHR30529">
    <property type="entry name" value="CYTOCHROME B561"/>
    <property type="match status" value="1"/>
</dbReference>
<protein>
    <submittedName>
        <fullName evidence="15">Cytochrome B561</fullName>
    </submittedName>
</protein>
<dbReference type="Pfam" id="PF01292">
    <property type="entry name" value="Ni_hydr_CYTB"/>
    <property type="match status" value="1"/>
</dbReference>
<feature type="transmembrane region" description="Helical" evidence="13">
    <location>
        <begin position="123"/>
        <end position="145"/>
    </location>
</feature>
<dbReference type="HOGENOM" id="CLU_969406_0_0_6"/>
<keyword evidence="6 13" id="KW-0812">Transmembrane</keyword>
<feature type="transmembrane region" description="Helical" evidence="13">
    <location>
        <begin position="199"/>
        <end position="223"/>
    </location>
</feature>
<evidence type="ECO:0000256" key="1">
    <source>
        <dbReference type="ARBA" id="ARBA00001970"/>
    </source>
</evidence>
<keyword evidence="3" id="KW-0813">Transport</keyword>
<evidence type="ECO:0000256" key="5">
    <source>
        <dbReference type="ARBA" id="ARBA00022617"/>
    </source>
</evidence>
<keyword evidence="5" id="KW-0349">Heme</keyword>